<sequence>MLKFCTFCGRKLDTEGFCTNSKCPDYKRKELIETEKKELAEKAKSTQEASKNKA</sequence>
<accession>A0A8S5RYM2</accession>
<evidence type="ECO:0000313" key="1">
    <source>
        <dbReference type="EMBL" id="DAF43611.1"/>
    </source>
</evidence>
<proteinExistence type="predicted"/>
<dbReference type="EMBL" id="BK032509">
    <property type="protein sequence ID" value="DAF43611.1"/>
    <property type="molecule type" value="Genomic_DNA"/>
</dbReference>
<organism evidence="1">
    <name type="scientific">Siphoviridae sp. ctWdm1</name>
    <dbReference type="NCBI Taxonomy" id="2827883"/>
    <lineage>
        <taxon>Viruses</taxon>
        <taxon>Duplodnaviria</taxon>
        <taxon>Heunggongvirae</taxon>
        <taxon>Uroviricota</taxon>
        <taxon>Caudoviricetes</taxon>
    </lineage>
</organism>
<reference evidence="1" key="1">
    <citation type="journal article" date="2021" name="Proc. Natl. Acad. Sci. U.S.A.">
        <title>A Catalog of Tens of Thousands of Viruses from Human Metagenomes Reveals Hidden Associations with Chronic Diseases.</title>
        <authorList>
            <person name="Tisza M.J."/>
            <person name="Buck C.B."/>
        </authorList>
    </citation>
    <scope>NUCLEOTIDE SEQUENCE</scope>
    <source>
        <strain evidence="1">CtWdm1</strain>
    </source>
</reference>
<protein>
    <submittedName>
        <fullName evidence="1">Zinc binding protein</fullName>
    </submittedName>
</protein>
<name>A0A8S5RYM2_9CAUD</name>